<dbReference type="HOGENOM" id="CLU_3381454_0_0_3"/>
<dbReference type="KEGG" id="cyt:cce_0447"/>
<name>B1WNF6_CROS5</name>
<evidence type="ECO:0000313" key="2">
    <source>
        <dbReference type="Proteomes" id="UP000001203"/>
    </source>
</evidence>
<dbReference type="STRING" id="43989.cce_0447"/>
<accession>B1WNF6</accession>
<dbReference type="Proteomes" id="UP000001203">
    <property type="component" value="Chromosome circular"/>
</dbReference>
<sequence>MLHQQPGVIEPGDKDHSKISLIVLLFSQKIWAT</sequence>
<dbReference type="AlphaFoldDB" id="B1WNF6"/>
<gene>
    <name evidence="1" type="ordered locus">cce_0447</name>
</gene>
<organism evidence="1 2">
    <name type="scientific">Crocosphaera subtropica (strain ATCC 51142 / BH68)</name>
    <name type="common">Cyanothece sp. (strain ATCC 51142)</name>
    <dbReference type="NCBI Taxonomy" id="43989"/>
    <lineage>
        <taxon>Bacteria</taxon>
        <taxon>Bacillati</taxon>
        <taxon>Cyanobacteriota</taxon>
        <taxon>Cyanophyceae</taxon>
        <taxon>Oscillatoriophycideae</taxon>
        <taxon>Chroococcales</taxon>
        <taxon>Aphanothecaceae</taxon>
        <taxon>Crocosphaera</taxon>
        <taxon>Crocosphaera subtropica</taxon>
    </lineage>
</organism>
<dbReference type="EMBL" id="CP000806">
    <property type="protein sequence ID" value="ACB49798.1"/>
    <property type="molecule type" value="Genomic_DNA"/>
</dbReference>
<keyword evidence="2" id="KW-1185">Reference proteome</keyword>
<evidence type="ECO:0000313" key="1">
    <source>
        <dbReference type="EMBL" id="ACB49798.1"/>
    </source>
</evidence>
<protein>
    <submittedName>
        <fullName evidence="1">Uncharacterized protein</fullName>
    </submittedName>
</protein>
<reference evidence="1 2" key="1">
    <citation type="journal article" date="2008" name="Proc. Natl. Acad. Sci. U.S.A.">
        <title>The genome of Cyanothece 51142, a unicellular diazotrophic cyanobacterium important in the marine nitrogen cycle.</title>
        <authorList>
            <person name="Welsh E.A."/>
            <person name="Liberton M."/>
            <person name="Stoeckel J."/>
            <person name="Loh T."/>
            <person name="Elvitigala T."/>
            <person name="Wang C."/>
            <person name="Wollam A."/>
            <person name="Fulton R.S."/>
            <person name="Clifton S.W."/>
            <person name="Jacobs J.M."/>
            <person name="Aurora R."/>
            <person name="Ghosh B.K."/>
            <person name="Sherman L.A."/>
            <person name="Smith R.D."/>
            <person name="Wilson R.K."/>
            <person name="Pakrasi H.B."/>
        </authorList>
    </citation>
    <scope>NUCLEOTIDE SEQUENCE [LARGE SCALE GENOMIC DNA]</scope>
    <source>
        <strain evidence="2">ATCC 51142 / BH68</strain>
    </source>
</reference>
<proteinExistence type="predicted"/>